<feature type="compositionally biased region" description="Polar residues" evidence="8">
    <location>
        <begin position="14"/>
        <end position="26"/>
    </location>
</feature>
<reference evidence="9 10" key="1">
    <citation type="submission" date="2024-10" db="EMBL/GenBank/DDBJ databases">
        <title>Updated reference genomes for cyclostephanoid diatoms.</title>
        <authorList>
            <person name="Roberts W.R."/>
            <person name="Alverson A.J."/>
        </authorList>
    </citation>
    <scope>NUCLEOTIDE SEQUENCE [LARGE SCALE GENOMIC DNA]</scope>
    <source>
        <strain evidence="9 10">AJA276-08</strain>
    </source>
</reference>
<dbReference type="Gene3D" id="3.30.457.60">
    <property type="match status" value="1"/>
</dbReference>
<evidence type="ECO:0000256" key="2">
    <source>
        <dbReference type="ARBA" id="ARBA00008029"/>
    </source>
</evidence>
<dbReference type="Pfam" id="PF05557">
    <property type="entry name" value="MAD"/>
    <property type="match status" value="1"/>
</dbReference>
<dbReference type="PANTHER" id="PTHR23168">
    <property type="entry name" value="MITOTIC SPINDLE ASSEMBLY CHECKPOINT PROTEIN MAD1 MITOTIC ARREST DEFICIENT-LIKE PROTEIN 1"/>
    <property type="match status" value="1"/>
</dbReference>
<dbReference type="PANTHER" id="PTHR23168:SF0">
    <property type="entry name" value="MITOTIC SPINDLE ASSEMBLY CHECKPOINT PROTEIN MAD1"/>
    <property type="match status" value="1"/>
</dbReference>
<evidence type="ECO:0000256" key="1">
    <source>
        <dbReference type="ARBA" id="ARBA00004123"/>
    </source>
</evidence>
<name>A0ABD3P5S0_9STRA</name>
<evidence type="ECO:0000256" key="3">
    <source>
        <dbReference type="ARBA" id="ARBA00022618"/>
    </source>
</evidence>
<feature type="coiled-coil region" evidence="7">
    <location>
        <begin position="238"/>
        <end position="296"/>
    </location>
</feature>
<keyword evidence="3" id="KW-0132">Cell division</keyword>
<dbReference type="Gene3D" id="6.10.250.90">
    <property type="match status" value="1"/>
</dbReference>
<dbReference type="SUPFAM" id="SSF75704">
    <property type="entry name" value="Mitotic arrest deficient-like 1, Mad1"/>
    <property type="match status" value="1"/>
</dbReference>
<comment type="similarity">
    <text evidence="2">Belongs to the MAD1 family.</text>
</comment>
<feature type="compositionally biased region" description="Low complexity" evidence="8">
    <location>
        <begin position="33"/>
        <end position="58"/>
    </location>
</feature>
<evidence type="ECO:0000313" key="9">
    <source>
        <dbReference type="EMBL" id="KAL3783154.1"/>
    </source>
</evidence>
<dbReference type="GO" id="GO:0005634">
    <property type="term" value="C:nucleus"/>
    <property type="evidence" value="ECO:0007669"/>
    <property type="project" value="UniProtKB-SubCell"/>
</dbReference>
<proteinExistence type="inferred from homology"/>
<sequence>MQDHRKRPRPQEGENPNQMTVAPSSRSHPPPQSTLSPSSSSSSSSTAAGAAPSSSSPALMLLHTEIRALRTELEHSQSIRSIERRDAAQSEARLKRRLADAYEEASQSRETIDRLRAEVDRHSEVMEGSRREWLERVRWYEERWEMERGDDDDDGGRDAGGRGRCALLQERLDAALDQVRGLEGCLRDAEARRASAEEKATDAARLLRSLETKREGVEAKNDDGEAVVEIPRDLRIRVAETERANRELRRQNESLASRVKDAVQDRERAASCGRKIALLEREVRQLSRQVEEGREATRLWAEFRNDLVEEGGALLSSVAEGEENDDNVAAATTAEREVLSSAAAVVPPEIWTVVRKFRTLKRDARHQEEEIARATQLSEVNSRRCRSLEAQLNEASRSIAKLEETVQEREASISRLEVENRKIIARENIWKKETEGMRSLLDTYERQETTLQQYSTKERATNNVEGLQLGLDSAREEVKLLSKTNAKLVATIDELETEKKSSKDEHDRVLEKFRKLRDALMEERAKAETAAVRAAKAETLAGKGSYNPDTTRVLHLESNPLTDAMQEKFRAEIDSLKRRLEEAEIAAAATSSPSDQKGGDGTTTTTSPDPFNKIRGSLDSATSRDSSNVDAQKLHARLKEQFRNQIALFRQGVYLITGFKIDMSQSQGGGSESDCQIFTVRSIYGANEGDHLMFKWSPKKKSKLDMLNTDMAHLLMKGPCGMYVKDHGSWPGFMASVTLQLFDQQTVL</sequence>
<feature type="coiled-coil region" evidence="7">
    <location>
        <begin position="172"/>
        <end position="213"/>
    </location>
</feature>
<evidence type="ECO:0008006" key="11">
    <source>
        <dbReference type="Google" id="ProtNLM"/>
    </source>
</evidence>
<dbReference type="AlphaFoldDB" id="A0ABD3P5S0"/>
<gene>
    <name evidence="9" type="ORF">ACHAW5_002178</name>
</gene>
<feature type="region of interest" description="Disordered" evidence="8">
    <location>
        <begin position="72"/>
        <end position="92"/>
    </location>
</feature>
<evidence type="ECO:0000256" key="5">
    <source>
        <dbReference type="ARBA" id="ARBA00023242"/>
    </source>
</evidence>
<accession>A0ABD3P5S0</accession>
<feature type="compositionally biased region" description="Basic and acidic residues" evidence="8">
    <location>
        <begin position="72"/>
        <end position="88"/>
    </location>
</feature>
<comment type="subcellular location">
    <subcellularLocation>
        <location evidence="1">Nucleus</location>
    </subcellularLocation>
</comment>
<feature type="coiled-coil region" evidence="7">
    <location>
        <begin position="98"/>
        <end position="132"/>
    </location>
</feature>
<protein>
    <recommendedName>
        <fullName evidence="11">Spindle assembly checkpoint component MAD1</fullName>
    </recommendedName>
</protein>
<keyword evidence="6" id="KW-0131">Cell cycle</keyword>
<keyword evidence="10" id="KW-1185">Reference proteome</keyword>
<keyword evidence="7" id="KW-0175">Coiled coil</keyword>
<keyword evidence="5" id="KW-0539">Nucleus</keyword>
<evidence type="ECO:0000256" key="7">
    <source>
        <dbReference type="SAM" id="Coils"/>
    </source>
</evidence>
<dbReference type="GO" id="GO:0051301">
    <property type="term" value="P:cell division"/>
    <property type="evidence" value="ECO:0007669"/>
    <property type="project" value="UniProtKB-KW"/>
</dbReference>
<feature type="coiled-coil region" evidence="7">
    <location>
        <begin position="357"/>
        <end position="530"/>
    </location>
</feature>
<keyword evidence="4" id="KW-0498">Mitosis</keyword>
<organism evidence="9 10">
    <name type="scientific">Stephanodiscus triporus</name>
    <dbReference type="NCBI Taxonomy" id="2934178"/>
    <lineage>
        <taxon>Eukaryota</taxon>
        <taxon>Sar</taxon>
        <taxon>Stramenopiles</taxon>
        <taxon>Ochrophyta</taxon>
        <taxon>Bacillariophyta</taxon>
        <taxon>Coscinodiscophyceae</taxon>
        <taxon>Thalassiosirophycidae</taxon>
        <taxon>Stephanodiscales</taxon>
        <taxon>Stephanodiscaceae</taxon>
        <taxon>Stephanodiscus</taxon>
    </lineage>
</organism>
<dbReference type="EMBL" id="JALLAZ020000985">
    <property type="protein sequence ID" value="KAL3783154.1"/>
    <property type="molecule type" value="Genomic_DNA"/>
</dbReference>
<evidence type="ECO:0000256" key="4">
    <source>
        <dbReference type="ARBA" id="ARBA00022776"/>
    </source>
</evidence>
<feature type="region of interest" description="Disordered" evidence="8">
    <location>
        <begin position="1"/>
        <end position="58"/>
    </location>
</feature>
<dbReference type="InterPro" id="IPR008672">
    <property type="entry name" value="Mad1"/>
</dbReference>
<feature type="region of interest" description="Disordered" evidence="8">
    <location>
        <begin position="584"/>
        <end position="627"/>
    </location>
</feature>
<evidence type="ECO:0000256" key="8">
    <source>
        <dbReference type="SAM" id="MobiDB-lite"/>
    </source>
</evidence>
<comment type="caution">
    <text evidence="9">The sequence shown here is derived from an EMBL/GenBank/DDBJ whole genome shotgun (WGS) entry which is preliminary data.</text>
</comment>
<evidence type="ECO:0000256" key="6">
    <source>
        <dbReference type="ARBA" id="ARBA00023306"/>
    </source>
</evidence>
<dbReference type="Proteomes" id="UP001530315">
    <property type="component" value="Unassembled WGS sequence"/>
</dbReference>
<evidence type="ECO:0000313" key="10">
    <source>
        <dbReference type="Proteomes" id="UP001530315"/>
    </source>
</evidence>